<gene>
    <name evidence="1" type="ORF">QNI16_36405</name>
</gene>
<dbReference type="SUPFAM" id="SSF82185">
    <property type="entry name" value="Histone H3 K4-specific methyltransferase SET7/9 N-terminal domain"/>
    <property type="match status" value="1"/>
</dbReference>
<sequence length="267" mass="30094">MKLTHIFIVSIITILFSACTSEKKHEYEVIGQDTVYVSYFKNGTKSTIIDLKQGKFTGRCAGFYENGKYKYTGNMVDSLKYGVWKFYTDNESLSKVVLYYNDTIVHTLDKEDFASQKIVNLDNNLATLSIPVQWDTKLLSVARGVVLTSRKDCPKQSKFCPTLVVTKDSIGNMTFEEYLQNAIQALSQRSSIQLVENSPLQIDSLEAYQIKYISDTNGLILGNSTTFIHAGNTVYIIDGASLNEKAGDFLMYSSIFEEITNSFKVKK</sequence>
<evidence type="ECO:0008006" key="3">
    <source>
        <dbReference type="Google" id="ProtNLM"/>
    </source>
</evidence>
<dbReference type="PROSITE" id="PS51257">
    <property type="entry name" value="PROKAR_LIPOPROTEIN"/>
    <property type="match status" value="1"/>
</dbReference>
<organism evidence="1 2">
    <name type="scientific">Xanthocytophaga flava</name>
    <dbReference type="NCBI Taxonomy" id="3048013"/>
    <lineage>
        <taxon>Bacteria</taxon>
        <taxon>Pseudomonadati</taxon>
        <taxon>Bacteroidota</taxon>
        <taxon>Cytophagia</taxon>
        <taxon>Cytophagales</taxon>
        <taxon>Rhodocytophagaceae</taxon>
        <taxon>Xanthocytophaga</taxon>
    </lineage>
</organism>
<proteinExistence type="predicted"/>
<comment type="caution">
    <text evidence="1">The sequence shown here is derived from an EMBL/GenBank/DDBJ whole genome shotgun (WGS) entry which is preliminary data.</text>
</comment>
<dbReference type="Gene3D" id="3.90.930.1">
    <property type="match status" value="1"/>
</dbReference>
<evidence type="ECO:0000313" key="1">
    <source>
        <dbReference type="EMBL" id="MDJ1486021.1"/>
    </source>
</evidence>
<dbReference type="Gene3D" id="3.40.1000.10">
    <property type="entry name" value="Mog1/PsbP, alpha/beta/alpha sandwich"/>
    <property type="match status" value="1"/>
</dbReference>
<dbReference type="EMBL" id="JASJOS010000026">
    <property type="protein sequence ID" value="MDJ1486021.1"/>
    <property type="molecule type" value="Genomic_DNA"/>
</dbReference>
<dbReference type="RefSeq" id="WP_313989335.1">
    <property type="nucleotide sequence ID" value="NZ_JASJOS010000026.1"/>
</dbReference>
<dbReference type="AlphaFoldDB" id="A0AAE3QW02"/>
<name>A0AAE3QW02_9BACT</name>
<dbReference type="Proteomes" id="UP001241110">
    <property type="component" value="Unassembled WGS sequence"/>
</dbReference>
<protein>
    <recommendedName>
        <fullName evidence="3">Lipoprotein</fullName>
    </recommendedName>
</protein>
<evidence type="ECO:0000313" key="2">
    <source>
        <dbReference type="Proteomes" id="UP001241110"/>
    </source>
</evidence>
<accession>A0AAE3QW02</accession>
<reference evidence="1" key="1">
    <citation type="submission" date="2023-05" db="EMBL/GenBank/DDBJ databases">
        <authorList>
            <person name="Zhang X."/>
        </authorList>
    </citation>
    <scope>NUCLEOTIDE SEQUENCE</scope>
    <source>
        <strain evidence="1">YF14B1</strain>
    </source>
</reference>